<dbReference type="AlphaFoldDB" id="A0A1L7WPW3"/>
<keyword evidence="1" id="KW-0175">Coiled coil</keyword>
<reference evidence="2 3" key="1">
    <citation type="submission" date="2016-03" db="EMBL/GenBank/DDBJ databases">
        <authorList>
            <person name="Ploux O."/>
        </authorList>
    </citation>
    <scope>NUCLEOTIDE SEQUENCE [LARGE SCALE GENOMIC DNA]</scope>
    <source>
        <strain evidence="2 3">UAMH 11012</strain>
    </source>
</reference>
<dbReference type="Proteomes" id="UP000184330">
    <property type="component" value="Unassembled WGS sequence"/>
</dbReference>
<sequence length="533" mass="59771">MTTMAATKSKEELQAEIGAQEGQLLASVTELVKIDSAFAETKIIQRFDDSLSKHNDQVAEEKKQRDAKKVADLEIMGSDAESEDEYSMQKAAQLADIAWREKWALRREKKIAEAVKVALKEKRDKVKNVMAGASKLFAVLNSEIGGDESGEPKPDTSADSIEVVETSTKLSTAQQELTKAITETEKYKKECQKLKKDLTNHKTQVKAAFDGDGPAKVDDEKKAHPMTPADIIASKLKEAYFPEQLLSISQVFSVLQSLKPEDAALAFCLREIAKHQGRLVEVVYKDKTRKEQVKKLKEQNKGLKEEVKDLEEEVEELKEDTKEHANTKVSLDAAKKEAAKFELVAIGLKQELLNKDPLFKVGVTVRVGFMEAVKRTWVNGDLMIVRGDPDKDIIIAKNDAVHRANFLADKSLFTLGILKHQGEMDDFKYVYKVSNRDEASGRPLIIHNLWGSMVACYFKTAHTHDKVKDDNFEKLYNDCRGLFEKYRKEIPGAEATKKFASCSTVGGKIAVMEGILADTIKKEQKRLRGGQQY</sequence>
<keyword evidence="3" id="KW-1185">Reference proteome</keyword>
<protein>
    <submittedName>
        <fullName evidence="2">Uncharacterized protein</fullName>
    </submittedName>
</protein>
<evidence type="ECO:0000313" key="2">
    <source>
        <dbReference type="EMBL" id="CZR54807.1"/>
    </source>
</evidence>
<name>A0A1L7WPW3_9HELO</name>
<organism evidence="2 3">
    <name type="scientific">Phialocephala subalpina</name>
    <dbReference type="NCBI Taxonomy" id="576137"/>
    <lineage>
        <taxon>Eukaryota</taxon>
        <taxon>Fungi</taxon>
        <taxon>Dikarya</taxon>
        <taxon>Ascomycota</taxon>
        <taxon>Pezizomycotina</taxon>
        <taxon>Leotiomycetes</taxon>
        <taxon>Helotiales</taxon>
        <taxon>Mollisiaceae</taxon>
        <taxon>Phialocephala</taxon>
        <taxon>Phialocephala fortinii species complex</taxon>
    </lineage>
</organism>
<dbReference type="EMBL" id="FJOG01000005">
    <property type="protein sequence ID" value="CZR54807.1"/>
    <property type="molecule type" value="Genomic_DNA"/>
</dbReference>
<proteinExistence type="predicted"/>
<accession>A0A1L7WPW3</accession>
<feature type="coiled-coil region" evidence="1">
    <location>
        <begin position="170"/>
        <end position="204"/>
    </location>
</feature>
<evidence type="ECO:0000256" key="1">
    <source>
        <dbReference type="SAM" id="Coils"/>
    </source>
</evidence>
<feature type="coiled-coil region" evidence="1">
    <location>
        <begin position="286"/>
        <end position="351"/>
    </location>
</feature>
<dbReference type="OrthoDB" id="3564465at2759"/>
<evidence type="ECO:0000313" key="3">
    <source>
        <dbReference type="Proteomes" id="UP000184330"/>
    </source>
</evidence>
<gene>
    <name evidence="2" type="ORF">PAC_04691</name>
</gene>